<proteinExistence type="predicted"/>
<comment type="caution">
    <text evidence="2">The sequence shown here is derived from an EMBL/GenBank/DDBJ whole genome shotgun (WGS) entry which is preliminary data.</text>
</comment>
<name>A0ABW3BWQ6_9FLAO</name>
<evidence type="ECO:0000256" key="1">
    <source>
        <dbReference type="SAM" id="SignalP"/>
    </source>
</evidence>
<feature type="chain" id="PRO_5046872605" evidence="1">
    <location>
        <begin position="22"/>
        <end position="165"/>
    </location>
</feature>
<protein>
    <submittedName>
        <fullName evidence="2">Uncharacterized protein</fullName>
    </submittedName>
</protein>
<gene>
    <name evidence="2" type="ORF">ACFQ0I_16485</name>
</gene>
<sequence>MKKLTMILALLIGIGISSCSSDNNNCLKSKTIDVGVIEELKIVSHKEIYADSNYEIWISTFSSPNGDGIRDTFSIIIIDQNSGGEFDSSISINSAEFLKSGELKISNECEEIFSTNNINNLTWYPGYEPPQPEGTYNVNLKLTFANDTTIDITDSFEVILTSDLP</sequence>
<accession>A0ABW3BWQ6</accession>
<feature type="signal peptide" evidence="1">
    <location>
        <begin position="1"/>
        <end position="21"/>
    </location>
</feature>
<evidence type="ECO:0000313" key="3">
    <source>
        <dbReference type="Proteomes" id="UP001597011"/>
    </source>
</evidence>
<keyword evidence="1" id="KW-0732">Signal</keyword>
<keyword evidence="3" id="KW-1185">Reference proteome</keyword>
<evidence type="ECO:0000313" key="2">
    <source>
        <dbReference type="EMBL" id="MFD0837378.1"/>
    </source>
</evidence>
<organism evidence="2 3">
    <name type="scientific">Mariniflexile aquimaris</name>
    <dbReference type="NCBI Taxonomy" id="881009"/>
    <lineage>
        <taxon>Bacteria</taxon>
        <taxon>Pseudomonadati</taxon>
        <taxon>Bacteroidota</taxon>
        <taxon>Flavobacteriia</taxon>
        <taxon>Flavobacteriales</taxon>
        <taxon>Flavobacteriaceae</taxon>
        <taxon>Mariniflexile</taxon>
    </lineage>
</organism>
<dbReference type="PROSITE" id="PS51257">
    <property type="entry name" value="PROKAR_LIPOPROTEIN"/>
    <property type="match status" value="1"/>
</dbReference>
<reference evidence="3" key="1">
    <citation type="journal article" date="2019" name="Int. J. Syst. Evol. Microbiol.">
        <title>The Global Catalogue of Microorganisms (GCM) 10K type strain sequencing project: providing services to taxonomists for standard genome sequencing and annotation.</title>
        <authorList>
            <consortium name="The Broad Institute Genomics Platform"/>
            <consortium name="The Broad Institute Genome Sequencing Center for Infectious Disease"/>
            <person name="Wu L."/>
            <person name="Ma J."/>
        </authorList>
    </citation>
    <scope>NUCLEOTIDE SEQUENCE [LARGE SCALE GENOMIC DNA]</scope>
    <source>
        <strain evidence="3">CCUG 60529</strain>
    </source>
</reference>
<dbReference type="Proteomes" id="UP001597011">
    <property type="component" value="Unassembled WGS sequence"/>
</dbReference>
<dbReference type="EMBL" id="JBHTIB010000033">
    <property type="protein sequence ID" value="MFD0837378.1"/>
    <property type="molecule type" value="Genomic_DNA"/>
</dbReference>
<dbReference type="RefSeq" id="WP_379944073.1">
    <property type="nucleotide sequence ID" value="NZ_JBHTIB010000033.1"/>
</dbReference>